<sequence length="814" mass="86454">MTQSMTFLTYPGGINHFFSDLHLAFPRWLRLVALVPLIYGSTQGISYDELCTSIIGMLSGASILEGVLGVSVERVNAAVGGMLVEESFFTATGFEMQAEPRCASTRWTYEPLLDHDTSRIAFAFHILQHISTRPGTPLSRLLCELSLPQSPYASSSGTPRVPSGTSVDLLPSLAIKSTPDPKPHPPRSPPITTTSPASTVKVPISSLLRTPSPTRNVLDRGHVLRSPASPGYAYHSNAGADDRVDFSVDYFMSGFSPKLALCSPPSICHPRLATLSTISQSGRNSSTPSSVDAISPSPNSQIRSQAPSPSSHQFFVASYGSPQSPLHIDVPWHSFPLESTPSRACKPFTSSILGPDTPVDRQHSLHIPDPLFLPSPSASRAFTPQVAADVVPPGLSPIPYTIRDMPEKDEHDEPPLGISPGQRGSPLVTSRSSPVAQPLGPSRAGNLSARTTCDLLGSIIEPSELRSHLHEEEQPSSISSVLQASAISLLPNASVPCSTPCDTEQSSISKTDPSHDRSNIVDQKIFAEAILSEAKDHPPPCPPRNRNGKKAARVDRKRLCGRKSRLVLSESDSSLSGTSDSPNESNGSSDVPLADVVKGRARKPPAKKARQGNMASGAIGRKPSEPPQCGTKRNVTTITGPVPPQIATVTTFSAGSSEANTSQPLPPRPALVVYSVSRRMSPNAHSTPIQTQIVRVSYGEGVHTPKKGAVSSRPAKAATRPPASSSAKPVKVSESATKKPSAQVYSPKTMKAKRIARALKRAAACPEPKPQAAAVQERPAAPSTPAPRTFGDMPWDFGVGPAAVKRDPDEARNA</sequence>
<dbReference type="EMBL" id="MU277249">
    <property type="protein sequence ID" value="KAI0057326.1"/>
    <property type="molecule type" value="Genomic_DNA"/>
</dbReference>
<evidence type="ECO:0000313" key="2">
    <source>
        <dbReference type="Proteomes" id="UP000814140"/>
    </source>
</evidence>
<gene>
    <name evidence="1" type="ORF">BV25DRAFT_1902780</name>
</gene>
<feature type="non-terminal residue" evidence="1">
    <location>
        <position position="814"/>
    </location>
</feature>
<protein>
    <submittedName>
        <fullName evidence="1">Uncharacterized protein</fullName>
    </submittedName>
</protein>
<keyword evidence="2" id="KW-1185">Reference proteome</keyword>
<comment type="caution">
    <text evidence="1">The sequence shown here is derived from an EMBL/GenBank/DDBJ whole genome shotgun (WGS) entry which is preliminary data.</text>
</comment>
<dbReference type="Proteomes" id="UP000814140">
    <property type="component" value="Unassembled WGS sequence"/>
</dbReference>
<name>A0ACB8SN51_9AGAM</name>
<reference evidence="1" key="2">
    <citation type="journal article" date="2022" name="New Phytol.">
        <title>Evolutionary transition to the ectomycorrhizal habit in the genomes of a hyperdiverse lineage of mushroom-forming fungi.</title>
        <authorList>
            <person name="Looney B."/>
            <person name="Miyauchi S."/>
            <person name="Morin E."/>
            <person name="Drula E."/>
            <person name="Courty P.E."/>
            <person name="Kohler A."/>
            <person name="Kuo A."/>
            <person name="LaButti K."/>
            <person name="Pangilinan J."/>
            <person name="Lipzen A."/>
            <person name="Riley R."/>
            <person name="Andreopoulos W."/>
            <person name="He G."/>
            <person name="Johnson J."/>
            <person name="Nolan M."/>
            <person name="Tritt A."/>
            <person name="Barry K.W."/>
            <person name="Grigoriev I.V."/>
            <person name="Nagy L.G."/>
            <person name="Hibbett D."/>
            <person name="Henrissat B."/>
            <person name="Matheny P.B."/>
            <person name="Labbe J."/>
            <person name="Martin F.M."/>
        </authorList>
    </citation>
    <scope>NUCLEOTIDE SEQUENCE</scope>
    <source>
        <strain evidence="1">HHB10654</strain>
    </source>
</reference>
<organism evidence="1 2">
    <name type="scientific">Artomyces pyxidatus</name>
    <dbReference type="NCBI Taxonomy" id="48021"/>
    <lineage>
        <taxon>Eukaryota</taxon>
        <taxon>Fungi</taxon>
        <taxon>Dikarya</taxon>
        <taxon>Basidiomycota</taxon>
        <taxon>Agaricomycotina</taxon>
        <taxon>Agaricomycetes</taxon>
        <taxon>Russulales</taxon>
        <taxon>Auriscalpiaceae</taxon>
        <taxon>Artomyces</taxon>
    </lineage>
</organism>
<proteinExistence type="predicted"/>
<evidence type="ECO:0000313" key="1">
    <source>
        <dbReference type="EMBL" id="KAI0057326.1"/>
    </source>
</evidence>
<reference evidence="1" key="1">
    <citation type="submission" date="2021-03" db="EMBL/GenBank/DDBJ databases">
        <authorList>
            <consortium name="DOE Joint Genome Institute"/>
            <person name="Ahrendt S."/>
            <person name="Looney B.P."/>
            <person name="Miyauchi S."/>
            <person name="Morin E."/>
            <person name="Drula E."/>
            <person name="Courty P.E."/>
            <person name="Chicoki N."/>
            <person name="Fauchery L."/>
            <person name="Kohler A."/>
            <person name="Kuo A."/>
            <person name="Labutti K."/>
            <person name="Pangilinan J."/>
            <person name="Lipzen A."/>
            <person name="Riley R."/>
            <person name="Andreopoulos W."/>
            <person name="He G."/>
            <person name="Johnson J."/>
            <person name="Barry K.W."/>
            <person name="Grigoriev I.V."/>
            <person name="Nagy L."/>
            <person name="Hibbett D."/>
            <person name="Henrissat B."/>
            <person name="Matheny P.B."/>
            <person name="Labbe J."/>
            <person name="Martin F."/>
        </authorList>
    </citation>
    <scope>NUCLEOTIDE SEQUENCE</scope>
    <source>
        <strain evidence="1">HHB10654</strain>
    </source>
</reference>
<accession>A0ACB8SN51</accession>